<dbReference type="PANTHER" id="PTHR36566">
    <property type="entry name" value="NICKEL INSERTION PROTEIN-RELATED"/>
    <property type="match status" value="1"/>
</dbReference>
<feature type="region of interest" description="Disordered" evidence="2">
    <location>
        <begin position="73"/>
        <end position="108"/>
    </location>
</feature>
<dbReference type="PANTHER" id="PTHR36566:SF1">
    <property type="entry name" value="PYRIDINIUM-3,5-BISTHIOCARBOXYLIC ACID MONONUCLEOTIDE NICKEL INSERTION PROTEIN"/>
    <property type="match status" value="1"/>
</dbReference>
<dbReference type="RefSeq" id="WP_390250513.1">
    <property type="nucleotide sequence ID" value="NZ_JBHSDT010000004.1"/>
</dbReference>
<keyword evidence="1" id="KW-0533">Nickel</keyword>
<protein>
    <submittedName>
        <fullName evidence="3">LarC family nickel insertion protein</fullName>
    </submittedName>
</protein>
<organism evidence="3 4">
    <name type="scientific">Gracilibacillus xinjiangensis</name>
    <dbReference type="NCBI Taxonomy" id="1193282"/>
    <lineage>
        <taxon>Bacteria</taxon>
        <taxon>Bacillati</taxon>
        <taxon>Bacillota</taxon>
        <taxon>Bacilli</taxon>
        <taxon>Bacillales</taxon>
        <taxon>Bacillaceae</taxon>
        <taxon>Gracilibacillus</taxon>
    </lineage>
</organism>
<evidence type="ECO:0000313" key="3">
    <source>
        <dbReference type="EMBL" id="MFC4402692.1"/>
    </source>
</evidence>
<sequence length="274" mass="30583">MGKTLYLDCFSGISGDMTIAALLDTGINMEYLEKELKKLQLEEAYQLQLKRVNKNGISSLKFDVIFDERPHHHVHTHAHSHEHEHTHDQHHHHHHHHNHSHGHDHHHRTYKDIVTLIENSDLNATVKELSLKVFKVIGEAEAKIHGMDLEKVHFHEVGAIDSIVDIVGTAILIDKLEIEEVISSPVPVGSGRIKIDHGIYPVPAPATLEILKDVPLKSTDIKGELTTPTGAAIVKVLAEEFSESIPNITVNQIGYGAGTKTFKDHPNVLRIILG</sequence>
<dbReference type="Proteomes" id="UP001595882">
    <property type="component" value="Unassembled WGS sequence"/>
</dbReference>
<dbReference type="Pfam" id="PF01969">
    <property type="entry name" value="Ni_insertion"/>
    <property type="match status" value="1"/>
</dbReference>
<keyword evidence="4" id="KW-1185">Reference proteome</keyword>
<name>A0ABV8WTV7_9BACI</name>
<gene>
    <name evidence="3" type="ORF">ACFOY7_06360</name>
</gene>
<evidence type="ECO:0000256" key="2">
    <source>
        <dbReference type="SAM" id="MobiDB-lite"/>
    </source>
</evidence>
<feature type="compositionally biased region" description="Basic residues" evidence="2">
    <location>
        <begin position="88"/>
        <end position="108"/>
    </location>
</feature>
<dbReference type="InterPro" id="IPR002822">
    <property type="entry name" value="Ni_insertion"/>
</dbReference>
<accession>A0ABV8WTV7</accession>
<dbReference type="EMBL" id="JBHSDT010000004">
    <property type="protein sequence ID" value="MFC4402692.1"/>
    <property type="molecule type" value="Genomic_DNA"/>
</dbReference>
<evidence type="ECO:0000313" key="4">
    <source>
        <dbReference type="Proteomes" id="UP001595882"/>
    </source>
</evidence>
<comment type="caution">
    <text evidence="3">The sequence shown here is derived from an EMBL/GenBank/DDBJ whole genome shotgun (WGS) entry which is preliminary data.</text>
</comment>
<reference evidence="4" key="1">
    <citation type="journal article" date="2019" name="Int. J. Syst. Evol. Microbiol.">
        <title>The Global Catalogue of Microorganisms (GCM) 10K type strain sequencing project: providing services to taxonomists for standard genome sequencing and annotation.</title>
        <authorList>
            <consortium name="The Broad Institute Genomics Platform"/>
            <consortium name="The Broad Institute Genome Sequencing Center for Infectious Disease"/>
            <person name="Wu L."/>
            <person name="Ma J."/>
        </authorList>
    </citation>
    <scope>NUCLEOTIDE SEQUENCE [LARGE SCALE GENOMIC DNA]</scope>
    <source>
        <strain evidence="4">CCUG 37865</strain>
    </source>
</reference>
<evidence type="ECO:0000256" key="1">
    <source>
        <dbReference type="ARBA" id="ARBA00022596"/>
    </source>
</evidence>
<proteinExistence type="predicted"/>